<protein>
    <recommendedName>
        <fullName evidence="4">Glycine transporter domain-containing protein</fullName>
    </recommendedName>
</protein>
<comment type="caution">
    <text evidence="2">The sequence shown here is derived from an EMBL/GenBank/DDBJ whole genome shotgun (WGS) entry which is preliminary data.</text>
</comment>
<dbReference type="EMBL" id="JAQQWI010000015">
    <property type="protein sequence ID" value="KAK8012929.1"/>
    <property type="molecule type" value="Genomic_DNA"/>
</dbReference>
<evidence type="ECO:0008006" key="4">
    <source>
        <dbReference type="Google" id="ProtNLM"/>
    </source>
</evidence>
<gene>
    <name evidence="2" type="ORF">PG991_010304</name>
</gene>
<organism evidence="2 3">
    <name type="scientific">Apiospora marii</name>
    <dbReference type="NCBI Taxonomy" id="335849"/>
    <lineage>
        <taxon>Eukaryota</taxon>
        <taxon>Fungi</taxon>
        <taxon>Dikarya</taxon>
        <taxon>Ascomycota</taxon>
        <taxon>Pezizomycotina</taxon>
        <taxon>Sordariomycetes</taxon>
        <taxon>Xylariomycetidae</taxon>
        <taxon>Amphisphaeriales</taxon>
        <taxon>Apiosporaceae</taxon>
        <taxon>Apiospora</taxon>
    </lineage>
</organism>
<proteinExistence type="predicted"/>
<feature type="region of interest" description="Disordered" evidence="1">
    <location>
        <begin position="167"/>
        <end position="188"/>
    </location>
</feature>
<dbReference type="Proteomes" id="UP001396898">
    <property type="component" value="Unassembled WGS sequence"/>
</dbReference>
<evidence type="ECO:0000313" key="3">
    <source>
        <dbReference type="Proteomes" id="UP001396898"/>
    </source>
</evidence>
<name>A0ABR1RI22_9PEZI</name>
<evidence type="ECO:0000256" key="1">
    <source>
        <dbReference type="SAM" id="MobiDB-lite"/>
    </source>
</evidence>
<reference evidence="2 3" key="1">
    <citation type="submission" date="2023-01" db="EMBL/GenBank/DDBJ databases">
        <title>Analysis of 21 Apiospora genomes using comparative genomics revels a genus with tremendous synthesis potential of carbohydrate active enzymes and secondary metabolites.</title>
        <authorList>
            <person name="Sorensen T."/>
        </authorList>
    </citation>
    <scope>NUCLEOTIDE SEQUENCE [LARGE SCALE GENOMIC DNA]</scope>
    <source>
        <strain evidence="2 3">CBS 20057</strain>
    </source>
</reference>
<accession>A0ABR1RI22</accession>
<feature type="compositionally biased region" description="Low complexity" evidence="1">
    <location>
        <begin position="167"/>
        <end position="178"/>
    </location>
</feature>
<keyword evidence="3" id="KW-1185">Reference proteome</keyword>
<sequence>MSELTDGVGLGVVLNEFEIEIAICIFGGEAAAVWVTEHRRINVLVGVLAGCFIGSPIDSWVDSLVNAMGAIVFVLGGVEEGLGTLAPPLGPVSAVHDGQMWHGKMCAVAIRDLMVFRPWCEGLFSGAIAYPREKLRRKGGPFSELSLGMKRRVAGMTAGGRGLELAGGLHDDGGPPASGCGGPSGRSEKIGMVAVTLSRVMERKRTDPEGINRRKTS</sequence>
<evidence type="ECO:0000313" key="2">
    <source>
        <dbReference type="EMBL" id="KAK8012929.1"/>
    </source>
</evidence>